<dbReference type="GO" id="GO:0089718">
    <property type="term" value="P:amino acid import across plasma membrane"/>
    <property type="evidence" value="ECO:0007669"/>
    <property type="project" value="TreeGrafter"/>
</dbReference>
<keyword evidence="8" id="KW-0479">Metal-binding</keyword>
<dbReference type="InterPro" id="IPR037272">
    <property type="entry name" value="SNS_sf"/>
</dbReference>
<comment type="similarity">
    <text evidence="2">Belongs to the sodium:neurotransmitter symporter (SNF) (TC 2.A.22) family.</text>
</comment>
<evidence type="ECO:0000313" key="12">
    <source>
        <dbReference type="Proteomes" id="UP000789524"/>
    </source>
</evidence>
<dbReference type="PANTHER" id="PTHR11616">
    <property type="entry name" value="SODIUM/CHLORIDE DEPENDENT TRANSPORTER"/>
    <property type="match status" value="1"/>
</dbReference>
<dbReference type="PANTHER" id="PTHR11616:SF241">
    <property type="entry name" value="SODIUM- AND CHLORIDE-DEPENDENT GLYCINE TRANSPORTER 2"/>
    <property type="match status" value="1"/>
</dbReference>
<dbReference type="Proteomes" id="UP000789524">
    <property type="component" value="Unassembled WGS sequence"/>
</dbReference>
<dbReference type="GO" id="GO:0046872">
    <property type="term" value="F:metal ion binding"/>
    <property type="evidence" value="ECO:0007669"/>
    <property type="project" value="UniProtKB-KW"/>
</dbReference>
<feature type="disulfide bond" evidence="9">
    <location>
        <begin position="126"/>
        <end position="134"/>
    </location>
</feature>
<keyword evidence="12" id="KW-1185">Reference proteome</keyword>
<dbReference type="EMBL" id="CAKASE010000043">
    <property type="protein sequence ID" value="CAG9558264.1"/>
    <property type="molecule type" value="Genomic_DNA"/>
</dbReference>
<feature type="transmembrane region" description="Helical" evidence="10">
    <location>
        <begin position="41"/>
        <end position="62"/>
    </location>
</feature>
<name>A0A8J2MWT1_9NEOP</name>
<feature type="transmembrane region" description="Helical" evidence="10">
    <location>
        <begin position="214"/>
        <end position="234"/>
    </location>
</feature>
<keyword evidence="4 10" id="KW-0812">Transmembrane</keyword>
<evidence type="ECO:0000256" key="7">
    <source>
        <dbReference type="ARBA" id="ARBA00023136"/>
    </source>
</evidence>
<dbReference type="InterPro" id="IPR000175">
    <property type="entry name" value="Na/ntran_symport"/>
</dbReference>
<dbReference type="AlphaFoldDB" id="A0A8J2MWT1"/>
<feature type="transmembrane region" description="Helical" evidence="10">
    <location>
        <begin position="471"/>
        <end position="489"/>
    </location>
</feature>
<feature type="transmembrane region" description="Helical" evidence="10">
    <location>
        <begin position="354"/>
        <end position="377"/>
    </location>
</feature>
<feature type="transmembrane region" description="Helical" evidence="10">
    <location>
        <begin position="83"/>
        <end position="104"/>
    </location>
</feature>
<feature type="transmembrane region" description="Helical" evidence="10">
    <location>
        <begin position="398"/>
        <end position="423"/>
    </location>
</feature>
<keyword evidence="6 10" id="KW-1133">Transmembrane helix</keyword>
<evidence type="ECO:0000256" key="5">
    <source>
        <dbReference type="ARBA" id="ARBA00022847"/>
    </source>
</evidence>
<evidence type="ECO:0000256" key="8">
    <source>
        <dbReference type="PIRSR" id="PIRSR600175-1"/>
    </source>
</evidence>
<evidence type="ECO:0000256" key="1">
    <source>
        <dbReference type="ARBA" id="ARBA00004141"/>
    </source>
</evidence>
<keyword evidence="8" id="KW-0915">Sodium</keyword>
<dbReference type="GO" id="GO:0005283">
    <property type="term" value="F:amino acid:sodium symporter activity"/>
    <property type="evidence" value="ECO:0007669"/>
    <property type="project" value="TreeGrafter"/>
</dbReference>
<evidence type="ECO:0000256" key="6">
    <source>
        <dbReference type="ARBA" id="ARBA00022989"/>
    </source>
</evidence>
<keyword evidence="9" id="KW-1015">Disulfide bond</keyword>
<dbReference type="GO" id="GO:0005886">
    <property type="term" value="C:plasma membrane"/>
    <property type="evidence" value="ECO:0007669"/>
    <property type="project" value="TreeGrafter"/>
</dbReference>
<feature type="binding site" evidence="8">
    <location>
        <position position="28"/>
    </location>
    <ligand>
        <name>Na(+)</name>
        <dbReference type="ChEBI" id="CHEBI:29101"/>
        <label>1</label>
    </ligand>
</feature>
<feature type="transmembrane region" description="Helical" evidence="10">
    <location>
        <begin position="501"/>
        <end position="525"/>
    </location>
</feature>
<keyword evidence="3" id="KW-0813">Transport</keyword>
<proteinExistence type="inferred from homology"/>
<feature type="transmembrane region" description="Helical" evidence="10">
    <location>
        <begin position="267"/>
        <end position="287"/>
    </location>
</feature>
<keyword evidence="5" id="KW-0769">Symport</keyword>
<evidence type="ECO:0000313" key="11">
    <source>
        <dbReference type="EMBL" id="CAG9558264.1"/>
    </source>
</evidence>
<protein>
    <submittedName>
        <fullName evidence="11">(African queen) hypothetical protein</fullName>
    </submittedName>
</protein>
<evidence type="ECO:0000256" key="9">
    <source>
        <dbReference type="PIRSR" id="PIRSR600175-2"/>
    </source>
</evidence>
<dbReference type="PROSITE" id="PS50267">
    <property type="entry name" value="NA_NEUROTRAN_SYMP_3"/>
    <property type="match status" value="1"/>
</dbReference>
<feature type="transmembrane region" description="Helical" evidence="10">
    <location>
        <begin position="429"/>
        <end position="450"/>
    </location>
</feature>
<dbReference type="SUPFAM" id="SSF161070">
    <property type="entry name" value="SNF-like"/>
    <property type="match status" value="1"/>
</dbReference>
<accession>A0A8J2MWT1</accession>
<evidence type="ECO:0000256" key="2">
    <source>
        <dbReference type="ARBA" id="ARBA00006459"/>
    </source>
</evidence>
<sequence length="587" mass="67665">MDMDDDSPWDSRKTYIVMFICHVLGITNISTIPNDALLQGAFGFSIVLIIVYITMGIPMLYVESIVGQFTARDCIDVWKIRPCLSYIGYLLIIWQAFTLIYNHVVSSFLLHYFLISFETPIPFYTCGFWSTKYCGNLVNNYTVNLDCVKNQNIFPYCEHLYKTFPEYQYWRLNLVPSGHVCNFCIAWRVCLASGLNCIAIFLSCFKRSKSLKWVINMSIGFPILTLAILLMGSMRQEGLVAKYEEAIDIDFSIFAEHFRFSSVVQNVMFNLGIGSGLTFNLASSAPFRSPSFSNTVVTVMICVVYTIIAIFTTAMLTCPYAFKYGPSAGDIIRTPLSFAFEKIPRLLYEYQDKMFYLIVIYSCYFIIAINSSFVLFYNLLEVIFNRNPKLVNYPGLTVFCASLILYILTIPLLSYIGVSLLAYSFRRHVTLIATFVGALECVTFVFWYGMNRFSEDIHFMVGIRPNSCIKVAWGLSIIFLIYAFCYEVHDQLEYSKHFKYSTYSVIAFASLLVIVTLVRLCVAVIKRRFREFIALDKTWGPRDDILQRSRGMFSAQAMTKEYIYRQYHLQAGILQRQRRSNIRAPLR</sequence>
<organism evidence="11 12">
    <name type="scientific">Danaus chrysippus</name>
    <name type="common">African queen</name>
    <dbReference type="NCBI Taxonomy" id="151541"/>
    <lineage>
        <taxon>Eukaryota</taxon>
        <taxon>Metazoa</taxon>
        <taxon>Ecdysozoa</taxon>
        <taxon>Arthropoda</taxon>
        <taxon>Hexapoda</taxon>
        <taxon>Insecta</taxon>
        <taxon>Pterygota</taxon>
        <taxon>Neoptera</taxon>
        <taxon>Endopterygota</taxon>
        <taxon>Lepidoptera</taxon>
        <taxon>Glossata</taxon>
        <taxon>Ditrysia</taxon>
        <taxon>Papilionoidea</taxon>
        <taxon>Nymphalidae</taxon>
        <taxon>Danainae</taxon>
        <taxon>Danaini</taxon>
        <taxon>Danaina</taxon>
        <taxon>Danaus</taxon>
        <taxon>Anosia</taxon>
    </lineage>
</organism>
<feature type="transmembrane region" description="Helical" evidence="10">
    <location>
        <begin position="185"/>
        <end position="202"/>
    </location>
</feature>
<keyword evidence="7 10" id="KW-0472">Membrane</keyword>
<reference evidence="11" key="1">
    <citation type="submission" date="2021-09" db="EMBL/GenBank/DDBJ databases">
        <authorList>
            <person name="Martin H S."/>
        </authorList>
    </citation>
    <scope>NUCLEOTIDE SEQUENCE</scope>
</reference>
<evidence type="ECO:0000256" key="4">
    <source>
        <dbReference type="ARBA" id="ARBA00022692"/>
    </source>
</evidence>
<dbReference type="PRINTS" id="PR00176">
    <property type="entry name" value="NANEUSMPORT"/>
</dbReference>
<dbReference type="Pfam" id="PF00209">
    <property type="entry name" value="SNF"/>
    <property type="match status" value="1"/>
</dbReference>
<comment type="subcellular location">
    <subcellularLocation>
        <location evidence="1">Membrane</location>
        <topology evidence="1">Multi-pass membrane protein</topology>
    </subcellularLocation>
</comment>
<evidence type="ECO:0000256" key="10">
    <source>
        <dbReference type="SAM" id="Phobius"/>
    </source>
</evidence>
<gene>
    <name evidence="11" type="ORF">DCHRY22_LOCUS441</name>
</gene>
<dbReference type="OrthoDB" id="6699552at2759"/>
<evidence type="ECO:0000256" key="3">
    <source>
        <dbReference type="ARBA" id="ARBA00022448"/>
    </source>
</evidence>
<comment type="caution">
    <text evidence="11">The sequence shown here is derived from an EMBL/GenBank/DDBJ whole genome shotgun (WGS) entry which is preliminary data.</text>
</comment>
<feature type="transmembrane region" description="Helical" evidence="10">
    <location>
        <begin position="299"/>
        <end position="322"/>
    </location>
</feature>
<feature type="binding site" evidence="8">
    <location>
        <position position="371"/>
    </location>
    <ligand>
        <name>Na(+)</name>
        <dbReference type="ChEBI" id="CHEBI:29101"/>
        <label>1</label>
    </ligand>
</feature>